<dbReference type="PROSITE" id="PS50043">
    <property type="entry name" value="HTH_LUXR_2"/>
    <property type="match status" value="1"/>
</dbReference>
<dbReference type="GO" id="GO:0003677">
    <property type="term" value="F:DNA binding"/>
    <property type="evidence" value="ECO:0007669"/>
    <property type="project" value="UniProtKB-KW"/>
</dbReference>
<gene>
    <name evidence="5" type="ORF">B5F32_14525</name>
</gene>
<accession>A0A1Y4ICP5</accession>
<dbReference type="PANTHER" id="PTHR44688:SF16">
    <property type="entry name" value="DNA-BINDING TRANSCRIPTIONAL ACTIVATOR DEVR_DOSR"/>
    <property type="match status" value="1"/>
</dbReference>
<evidence type="ECO:0000256" key="1">
    <source>
        <dbReference type="ARBA" id="ARBA00023015"/>
    </source>
</evidence>
<name>A0A1Y4ICP5_PARDI</name>
<dbReference type="CDD" id="cd06170">
    <property type="entry name" value="LuxR_C_like"/>
    <property type="match status" value="1"/>
</dbReference>
<dbReference type="EMBL" id="NFJX01000014">
    <property type="protein sequence ID" value="OUP16790.1"/>
    <property type="molecule type" value="Genomic_DNA"/>
</dbReference>
<evidence type="ECO:0000256" key="3">
    <source>
        <dbReference type="ARBA" id="ARBA00023163"/>
    </source>
</evidence>
<dbReference type="Pfam" id="PF00196">
    <property type="entry name" value="GerE"/>
    <property type="match status" value="1"/>
</dbReference>
<reference evidence="6" key="1">
    <citation type="submission" date="2017-04" db="EMBL/GenBank/DDBJ databases">
        <title>Function of individual gut microbiota members based on whole genome sequencing of pure cultures obtained from chicken caecum.</title>
        <authorList>
            <person name="Medvecky M."/>
            <person name="Cejkova D."/>
            <person name="Polansky O."/>
            <person name="Karasova D."/>
            <person name="Kubasova T."/>
            <person name="Cizek A."/>
            <person name="Rychlik I."/>
        </authorList>
    </citation>
    <scope>NUCLEOTIDE SEQUENCE [LARGE SCALE GENOMIC DNA]</scope>
    <source>
        <strain evidence="6">An199</strain>
    </source>
</reference>
<dbReference type="GO" id="GO:0006355">
    <property type="term" value="P:regulation of DNA-templated transcription"/>
    <property type="evidence" value="ECO:0007669"/>
    <property type="project" value="InterPro"/>
</dbReference>
<proteinExistence type="predicted"/>
<evidence type="ECO:0000256" key="2">
    <source>
        <dbReference type="ARBA" id="ARBA00023125"/>
    </source>
</evidence>
<evidence type="ECO:0000313" key="5">
    <source>
        <dbReference type="EMBL" id="OUP16790.1"/>
    </source>
</evidence>
<keyword evidence="2" id="KW-0238">DNA-binding</keyword>
<dbReference type="SUPFAM" id="SSF46894">
    <property type="entry name" value="C-terminal effector domain of the bipartite response regulators"/>
    <property type="match status" value="1"/>
</dbReference>
<organism evidence="5 6">
    <name type="scientific">Parabacteroides distasonis</name>
    <dbReference type="NCBI Taxonomy" id="823"/>
    <lineage>
        <taxon>Bacteria</taxon>
        <taxon>Pseudomonadati</taxon>
        <taxon>Bacteroidota</taxon>
        <taxon>Bacteroidia</taxon>
        <taxon>Bacteroidales</taxon>
        <taxon>Tannerellaceae</taxon>
        <taxon>Parabacteroides</taxon>
    </lineage>
</organism>
<dbReference type="InterPro" id="IPR000792">
    <property type="entry name" value="Tscrpt_reg_LuxR_C"/>
</dbReference>
<evidence type="ECO:0000259" key="4">
    <source>
        <dbReference type="PROSITE" id="PS50043"/>
    </source>
</evidence>
<dbReference type="Proteomes" id="UP000195950">
    <property type="component" value="Unassembled WGS sequence"/>
</dbReference>
<dbReference type="SMART" id="SM00421">
    <property type="entry name" value="HTH_LUXR"/>
    <property type="match status" value="1"/>
</dbReference>
<dbReference type="RefSeq" id="WP_039848990.1">
    <property type="nucleotide sequence ID" value="NZ_CACRUW010000053.1"/>
</dbReference>
<dbReference type="Gene3D" id="1.10.10.10">
    <property type="entry name" value="Winged helix-like DNA-binding domain superfamily/Winged helix DNA-binding domain"/>
    <property type="match status" value="1"/>
</dbReference>
<dbReference type="AlphaFoldDB" id="A0A1Y4ICP5"/>
<sequence>MNRFQEIEFYNTPDCEVMIKPKGDPVRVLAETGKENRVFISAFISHLVTFYTKAWEALSLLYSRKEPNRLNYEYWIVSRFIRCNFGEYDANNPDIDVWGRFHFEEVKCPIRNECPFAGIVCKPEFNTTLSFRETNVLRLVIERYKVDDIAQLLHISPHTVANHIRNIHEKTSTRTIADLVDYWHTHNLK</sequence>
<dbReference type="InterPro" id="IPR036388">
    <property type="entry name" value="WH-like_DNA-bd_sf"/>
</dbReference>
<keyword evidence="3" id="KW-0804">Transcription</keyword>
<comment type="caution">
    <text evidence="5">The sequence shown here is derived from an EMBL/GenBank/DDBJ whole genome shotgun (WGS) entry which is preliminary data.</text>
</comment>
<dbReference type="InterPro" id="IPR016032">
    <property type="entry name" value="Sig_transdc_resp-reg_C-effctor"/>
</dbReference>
<feature type="domain" description="HTH luxR-type" evidence="4">
    <location>
        <begin position="122"/>
        <end position="187"/>
    </location>
</feature>
<evidence type="ECO:0000313" key="6">
    <source>
        <dbReference type="Proteomes" id="UP000195950"/>
    </source>
</evidence>
<keyword evidence="1" id="KW-0805">Transcription regulation</keyword>
<dbReference type="PANTHER" id="PTHR44688">
    <property type="entry name" value="DNA-BINDING TRANSCRIPTIONAL ACTIVATOR DEVR_DOSR"/>
    <property type="match status" value="1"/>
</dbReference>
<protein>
    <submittedName>
        <fullName evidence="5">Helix-turn-helix transcriptional regulator</fullName>
    </submittedName>
</protein>